<comment type="caution">
    <text evidence="1">The sequence shown here is derived from an EMBL/GenBank/DDBJ whole genome shotgun (WGS) entry which is preliminary data.</text>
</comment>
<dbReference type="AlphaFoldDB" id="A0AAW1T018"/>
<dbReference type="EMBL" id="JALJOV010000657">
    <property type="protein sequence ID" value="KAK9862089.1"/>
    <property type="molecule type" value="Genomic_DNA"/>
</dbReference>
<evidence type="ECO:0000313" key="2">
    <source>
        <dbReference type="Proteomes" id="UP001485043"/>
    </source>
</evidence>
<dbReference type="Proteomes" id="UP001485043">
    <property type="component" value="Unassembled WGS sequence"/>
</dbReference>
<name>A0AAW1T018_9CHLO</name>
<sequence length="685" mass="79098">MPEEHVFLDRFTQQLVDPNKDLLTILLPILPSKSELGYVLNQMRTFSRFADMGSILEYLIITPHRYRRELETFFREQLPEQVPGIAAGKFRIVTDGDCIPEANPDFQWYRDPAEYWWNGWLTQQLVKLACAPLVRTPFYMVMDADIFAARPFSARDLFEQTPCTDGSAVCDSKQEHQLRAKNDCHRLYGDERDQNLEWWENTALNLQLDVKLDWDCMPGVTPQIMATHVSLQLGRWLESRFQTCCWHGLLLDIGDRHNWRRGDEGKLWSAPWTEYSVYFLFAYHSGLHSAFHVDVRNADEQILQDTAVWTEQDWASWKPCEATFGLGRGHMSLVQSRMELDPAAIWQRIQNCWPDSSSEHQGEDQAELHAQPLITNTAASGLLTVVLPIEPDQQTLELLRIQLRTFVQHLNLSTIAEFLIVTPAEHKAELEAFFKEETLRELPTLRQDLYRVVDDGSCIPEANPNFEWYRDPASYWWNGWLTQQLLKLACAPLVTTPFYMLLDADVFAARPFAASDVFEVQPCDAGSAVCSKEGKQQLRAKNDCHQPYDGKNRQNVEWWTNTAESLQLEAPDVAAWNCTMGVTPQIFSTHIALQLGNYLMQRFQTCCWHGYLLDVADRHNWRRGDAGLSWSTAWTEYSLYFLFAFHSGLTPFSLATQHCTTNGIERYHTCSRASKQQQWFKLAGE</sequence>
<evidence type="ECO:0000313" key="1">
    <source>
        <dbReference type="EMBL" id="KAK9862089.1"/>
    </source>
</evidence>
<dbReference type="InterPro" id="IPR045499">
    <property type="entry name" value="DUF6492"/>
</dbReference>
<organism evidence="1 2">
    <name type="scientific">Apatococcus fuscideae</name>
    <dbReference type="NCBI Taxonomy" id="2026836"/>
    <lineage>
        <taxon>Eukaryota</taxon>
        <taxon>Viridiplantae</taxon>
        <taxon>Chlorophyta</taxon>
        <taxon>core chlorophytes</taxon>
        <taxon>Trebouxiophyceae</taxon>
        <taxon>Chlorellales</taxon>
        <taxon>Chlorellaceae</taxon>
        <taxon>Apatococcus</taxon>
    </lineage>
</organism>
<dbReference type="Pfam" id="PF20102">
    <property type="entry name" value="DUF6492"/>
    <property type="match status" value="2"/>
</dbReference>
<evidence type="ECO:0008006" key="3">
    <source>
        <dbReference type="Google" id="ProtNLM"/>
    </source>
</evidence>
<gene>
    <name evidence="1" type="ORF">WJX84_007315</name>
</gene>
<proteinExistence type="predicted"/>
<reference evidence="1 2" key="1">
    <citation type="journal article" date="2024" name="Nat. Commun.">
        <title>Phylogenomics reveals the evolutionary origins of lichenization in chlorophyte algae.</title>
        <authorList>
            <person name="Puginier C."/>
            <person name="Libourel C."/>
            <person name="Otte J."/>
            <person name="Skaloud P."/>
            <person name="Haon M."/>
            <person name="Grisel S."/>
            <person name="Petersen M."/>
            <person name="Berrin J.G."/>
            <person name="Delaux P.M."/>
            <person name="Dal Grande F."/>
            <person name="Keller J."/>
        </authorList>
    </citation>
    <scope>NUCLEOTIDE SEQUENCE [LARGE SCALE GENOMIC DNA]</scope>
    <source>
        <strain evidence="1 2">SAG 2523</strain>
    </source>
</reference>
<accession>A0AAW1T018</accession>
<protein>
    <recommendedName>
        <fullName evidence="3">Nucleotide-diphospho-sugar transferase</fullName>
    </recommendedName>
</protein>
<keyword evidence="2" id="KW-1185">Reference proteome</keyword>